<dbReference type="AlphaFoldDB" id="A0A5C7FK92"/>
<keyword evidence="2" id="KW-1185">Reference proteome</keyword>
<comment type="caution">
    <text evidence="1">The sequence shown here is derived from an EMBL/GenBank/DDBJ whole genome shotgun (WGS) entry which is preliminary data.</text>
</comment>
<dbReference type="RefSeq" id="WP_147929113.1">
    <property type="nucleotide sequence ID" value="NZ_VOXD01000003.1"/>
</dbReference>
<dbReference type="EMBL" id="VOXD01000003">
    <property type="protein sequence ID" value="TXF91093.1"/>
    <property type="molecule type" value="Genomic_DNA"/>
</dbReference>
<gene>
    <name evidence="1" type="ORF">FUA23_02370</name>
</gene>
<protein>
    <submittedName>
        <fullName evidence="1">Uncharacterized protein</fullName>
    </submittedName>
</protein>
<sequence>MSYSRLNQYIQLGIFRLEDVCVRVQDGMEGFLRTAALEKASDIEAVFRWLRKRNIRIALISDADYTDTNVLLERLNWGVGEEELIQLVVTSQEKKLNPVRDILEAANLTDGQLAFSVLDTPRLLQCAHFSRVHFNLGVTNGRCSYAELADTPHHALLDGSVQLPNFLLENLPMVNTSIRTMVNTDARLPLLFFPRTLTDFMW</sequence>
<dbReference type="Proteomes" id="UP000321907">
    <property type="component" value="Unassembled WGS sequence"/>
</dbReference>
<evidence type="ECO:0000313" key="2">
    <source>
        <dbReference type="Proteomes" id="UP000321907"/>
    </source>
</evidence>
<reference evidence="1 2" key="1">
    <citation type="submission" date="2019-08" db="EMBL/GenBank/DDBJ databases">
        <title>Lewinella sp. strain SSH13 Genome sequencing and assembly.</title>
        <authorList>
            <person name="Kim I."/>
        </authorList>
    </citation>
    <scope>NUCLEOTIDE SEQUENCE [LARGE SCALE GENOMIC DNA]</scope>
    <source>
        <strain evidence="1 2">SSH13</strain>
    </source>
</reference>
<dbReference type="SUPFAM" id="SSF56784">
    <property type="entry name" value="HAD-like"/>
    <property type="match status" value="1"/>
</dbReference>
<dbReference type="InterPro" id="IPR036412">
    <property type="entry name" value="HAD-like_sf"/>
</dbReference>
<organism evidence="1 2">
    <name type="scientific">Neolewinella aurantiaca</name>
    <dbReference type="NCBI Taxonomy" id="2602767"/>
    <lineage>
        <taxon>Bacteria</taxon>
        <taxon>Pseudomonadati</taxon>
        <taxon>Bacteroidota</taxon>
        <taxon>Saprospiria</taxon>
        <taxon>Saprospirales</taxon>
        <taxon>Lewinellaceae</taxon>
        <taxon>Neolewinella</taxon>
    </lineage>
</organism>
<evidence type="ECO:0000313" key="1">
    <source>
        <dbReference type="EMBL" id="TXF91093.1"/>
    </source>
</evidence>
<dbReference type="OrthoDB" id="5504491at2"/>
<dbReference type="CDD" id="cd01427">
    <property type="entry name" value="HAD_like"/>
    <property type="match status" value="1"/>
</dbReference>
<accession>A0A5C7FK92</accession>
<name>A0A5C7FK92_9BACT</name>
<proteinExistence type="predicted"/>